<sequence>MCPCEPTSHCVIRLHMSFLQWVDNYPHSTL</sequence>
<protein>
    <submittedName>
        <fullName evidence="1">Uncharacterized protein</fullName>
    </submittedName>
</protein>
<dbReference type="EMBL" id="BK059130">
    <property type="protein sequence ID" value="DAE32916.1"/>
    <property type="molecule type" value="Genomic_DNA"/>
</dbReference>
<organism evidence="1">
    <name type="scientific">virus sp. ctBS918</name>
    <dbReference type="NCBI Taxonomy" id="2825807"/>
    <lineage>
        <taxon>Viruses</taxon>
    </lineage>
</organism>
<name>A0A8S5RPH0_9VIRU</name>
<evidence type="ECO:0000313" key="1">
    <source>
        <dbReference type="EMBL" id="DAE32916.1"/>
    </source>
</evidence>
<proteinExistence type="predicted"/>
<reference evidence="1" key="1">
    <citation type="journal article" date="2021" name="Proc. Natl. Acad. Sci. U.S.A.">
        <title>A Catalog of Tens of Thousands of Viruses from Human Metagenomes Reveals Hidden Associations with Chronic Diseases.</title>
        <authorList>
            <person name="Tisza M.J."/>
            <person name="Buck C.B."/>
        </authorList>
    </citation>
    <scope>NUCLEOTIDE SEQUENCE</scope>
    <source>
        <strain evidence="1">CtBS918</strain>
    </source>
</reference>
<accession>A0A8S5RPH0</accession>